<dbReference type="PROSITE" id="PS50109">
    <property type="entry name" value="HIS_KIN"/>
    <property type="match status" value="1"/>
</dbReference>
<keyword evidence="9" id="KW-0067">ATP-binding</keyword>
<dbReference type="InterPro" id="IPR036890">
    <property type="entry name" value="HATPase_C_sf"/>
</dbReference>
<reference evidence="16" key="1">
    <citation type="journal article" date="2019" name="Int. J. Syst. Evol. Microbiol.">
        <title>The Global Catalogue of Microorganisms (GCM) 10K type strain sequencing project: providing services to taxonomists for standard genome sequencing and annotation.</title>
        <authorList>
            <consortium name="The Broad Institute Genomics Platform"/>
            <consortium name="The Broad Institute Genome Sequencing Center for Infectious Disease"/>
            <person name="Wu L."/>
            <person name="Ma J."/>
        </authorList>
    </citation>
    <scope>NUCLEOTIDE SEQUENCE [LARGE SCALE GENOMIC DNA]</scope>
    <source>
        <strain evidence="16">JCM 17441</strain>
    </source>
</reference>
<dbReference type="Pfam" id="PF00672">
    <property type="entry name" value="HAMP"/>
    <property type="match status" value="1"/>
</dbReference>
<evidence type="ECO:0000256" key="11">
    <source>
        <dbReference type="ARBA" id="ARBA00023012"/>
    </source>
</evidence>
<dbReference type="InterPro" id="IPR005467">
    <property type="entry name" value="His_kinase_dom"/>
</dbReference>
<evidence type="ECO:0000313" key="16">
    <source>
        <dbReference type="Proteomes" id="UP001500620"/>
    </source>
</evidence>
<keyword evidence="11" id="KW-0902">Two-component regulatory system</keyword>
<organism evidence="15 16">
    <name type="scientific">Dactylosporangium darangshiense</name>
    <dbReference type="NCBI Taxonomy" id="579108"/>
    <lineage>
        <taxon>Bacteria</taxon>
        <taxon>Bacillati</taxon>
        <taxon>Actinomycetota</taxon>
        <taxon>Actinomycetes</taxon>
        <taxon>Micromonosporales</taxon>
        <taxon>Micromonosporaceae</taxon>
        <taxon>Dactylosporangium</taxon>
    </lineage>
</organism>
<proteinExistence type="predicted"/>
<dbReference type="SMART" id="SM00387">
    <property type="entry name" value="HATPase_c"/>
    <property type="match status" value="1"/>
</dbReference>
<evidence type="ECO:0000256" key="12">
    <source>
        <dbReference type="SAM" id="Phobius"/>
    </source>
</evidence>
<dbReference type="Gene3D" id="3.30.450.40">
    <property type="match status" value="1"/>
</dbReference>
<dbReference type="Pfam" id="PF01590">
    <property type="entry name" value="GAF"/>
    <property type="match status" value="1"/>
</dbReference>
<dbReference type="InterPro" id="IPR011712">
    <property type="entry name" value="Sig_transdc_His_kin_sub3_dim/P"/>
</dbReference>
<dbReference type="InterPro" id="IPR029016">
    <property type="entry name" value="GAF-like_dom_sf"/>
</dbReference>
<gene>
    <name evidence="15" type="ORF">GCM10022255_011590</name>
</gene>
<dbReference type="CDD" id="cd16917">
    <property type="entry name" value="HATPase_UhpB-NarQ-NarX-like"/>
    <property type="match status" value="1"/>
</dbReference>
<dbReference type="SUPFAM" id="SSF55781">
    <property type="entry name" value="GAF domain-like"/>
    <property type="match status" value="1"/>
</dbReference>
<evidence type="ECO:0000259" key="13">
    <source>
        <dbReference type="PROSITE" id="PS50109"/>
    </source>
</evidence>
<dbReference type="Gene3D" id="1.20.5.1930">
    <property type="match status" value="1"/>
</dbReference>
<evidence type="ECO:0000256" key="8">
    <source>
        <dbReference type="ARBA" id="ARBA00022777"/>
    </source>
</evidence>
<evidence type="ECO:0000256" key="1">
    <source>
        <dbReference type="ARBA" id="ARBA00000085"/>
    </source>
</evidence>
<sequence length="476" mass="49885">MTVRRLAGVLDVSHLDLPLDPAATAVGVGLGLLAAAVAVALVASYLVRVVIQPMRRTALIADQLAGGKLDPRLVHTGLGEISRLGRSVNILGTSLGRSLGGLAQLVEAQTALRRVAMLVARGAAPNDVFDAVTAELGRLVAADGANIVRYEADGSGIIVAMWGWPGELLPVGTRLSLQGPSVSASVRRTGRAARMDSYDHHVDPSPLATFLREHGIRSAVGAPIYVDGRLWGVVTASMVRDEPLPPDAEARLADCTDLVAIAIANAQARTELVASRARVVLATDQVRRRIERDLHDGVQQRLLSLGLQLRAARDSVPDGAAGLSDRLTTVAAGLAGSIEDLREICRGIHPTILTDRGLASAIKALARRSGVPVEVDVRLDERLPEPVEAAAYYVVAETLANAVKHAHATVVHVSVAREGDRLHLSLRDDGVGGADPGRGSGLAGIRDRVEAHGGHLTLTSPAGAGTNVDVVLPVWR</sequence>
<dbReference type="PANTHER" id="PTHR24421:SF10">
    <property type="entry name" value="NITRATE_NITRITE SENSOR PROTEIN NARQ"/>
    <property type="match status" value="1"/>
</dbReference>
<comment type="caution">
    <text evidence="15">The sequence shown here is derived from an EMBL/GenBank/DDBJ whole genome shotgun (WGS) entry which is preliminary data.</text>
</comment>
<feature type="domain" description="HAMP" evidence="14">
    <location>
        <begin position="48"/>
        <end position="100"/>
    </location>
</feature>
<comment type="catalytic activity">
    <reaction evidence="1">
        <text>ATP + protein L-histidine = ADP + protein N-phospho-L-histidine.</text>
        <dbReference type="EC" id="2.7.13.3"/>
    </reaction>
</comment>
<dbReference type="SMART" id="SM00304">
    <property type="entry name" value="HAMP"/>
    <property type="match status" value="1"/>
</dbReference>
<evidence type="ECO:0000256" key="3">
    <source>
        <dbReference type="ARBA" id="ARBA00012438"/>
    </source>
</evidence>
<dbReference type="Gene3D" id="3.30.565.10">
    <property type="entry name" value="Histidine kinase-like ATPase, C-terminal domain"/>
    <property type="match status" value="1"/>
</dbReference>
<keyword evidence="6 12" id="KW-0812">Transmembrane</keyword>
<dbReference type="EMBL" id="BAABAT010000002">
    <property type="protein sequence ID" value="GAA4245210.1"/>
    <property type="molecule type" value="Genomic_DNA"/>
</dbReference>
<evidence type="ECO:0000256" key="2">
    <source>
        <dbReference type="ARBA" id="ARBA00004370"/>
    </source>
</evidence>
<dbReference type="Proteomes" id="UP001500620">
    <property type="component" value="Unassembled WGS sequence"/>
</dbReference>
<dbReference type="Pfam" id="PF02518">
    <property type="entry name" value="HATPase_c"/>
    <property type="match status" value="1"/>
</dbReference>
<accession>A0ABP8CZ80</accession>
<evidence type="ECO:0000259" key="14">
    <source>
        <dbReference type="PROSITE" id="PS50885"/>
    </source>
</evidence>
<dbReference type="RefSeq" id="WP_345121993.1">
    <property type="nucleotide sequence ID" value="NZ_BAABAT010000002.1"/>
</dbReference>
<dbReference type="InterPro" id="IPR050482">
    <property type="entry name" value="Sensor_HK_TwoCompSys"/>
</dbReference>
<dbReference type="InterPro" id="IPR003660">
    <property type="entry name" value="HAMP_dom"/>
</dbReference>
<dbReference type="InterPro" id="IPR003594">
    <property type="entry name" value="HATPase_dom"/>
</dbReference>
<keyword evidence="10 12" id="KW-1133">Transmembrane helix</keyword>
<evidence type="ECO:0000256" key="10">
    <source>
        <dbReference type="ARBA" id="ARBA00022989"/>
    </source>
</evidence>
<name>A0ABP8CZ80_9ACTN</name>
<dbReference type="EC" id="2.7.13.3" evidence="3"/>
<dbReference type="Pfam" id="PF07730">
    <property type="entry name" value="HisKA_3"/>
    <property type="match status" value="1"/>
</dbReference>
<keyword evidence="4" id="KW-0597">Phosphoprotein</keyword>
<evidence type="ECO:0000256" key="4">
    <source>
        <dbReference type="ARBA" id="ARBA00022553"/>
    </source>
</evidence>
<dbReference type="SMART" id="SM00065">
    <property type="entry name" value="GAF"/>
    <property type="match status" value="1"/>
</dbReference>
<dbReference type="CDD" id="cd06225">
    <property type="entry name" value="HAMP"/>
    <property type="match status" value="1"/>
</dbReference>
<keyword evidence="5" id="KW-0808">Transferase</keyword>
<evidence type="ECO:0000313" key="15">
    <source>
        <dbReference type="EMBL" id="GAA4245210.1"/>
    </source>
</evidence>
<feature type="transmembrane region" description="Helical" evidence="12">
    <location>
        <begin position="22"/>
        <end position="47"/>
    </location>
</feature>
<evidence type="ECO:0000256" key="7">
    <source>
        <dbReference type="ARBA" id="ARBA00022741"/>
    </source>
</evidence>
<keyword evidence="7" id="KW-0547">Nucleotide-binding</keyword>
<keyword evidence="8" id="KW-0418">Kinase</keyword>
<dbReference type="SUPFAM" id="SSF55874">
    <property type="entry name" value="ATPase domain of HSP90 chaperone/DNA topoisomerase II/histidine kinase"/>
    <property type="match status" value="1"/>
</dbReference>
<dbReference type="Gene3D" id="6.10.340.10">
    <property type="match status" value="1"/>
</dbReference>
<dbReference type="PANTHER" id="PTHR24421">
    <property type="entry name" value="NITRATE/NITRITE SENSOR PROTEIN NARX-RELATED"/>
    <property type="match status" value="1"/>
</dbReference>
<evidence type="ECO:0000256" key="9">
    <source>
        <dbReference type="ARBA" id="ARBA00022840"/>
    </source>
</evidence>
<comment type="subcellular location">
    <subcellularLocation>
        <location evidence="2">Membrane</location>
    </subcellularLocation>
</comment>
<dbReference type="PROSITE" id="PS50885">
    <property type="entry name" value="HAMP"/>
    <property type="match status" value="1"/>
</dbReference>
<feature type="domain" description="Histidine kinase" evidence="13">
    <location>
        <begin position="394"/>
        <end position="476"/>
    </location>
</feature>
<evidence type="ECO:0000256" key="5">
    <source>
        <dbReference type="ARBA" id="ARBA00022679"/>
    </source>
</evidence>
<keyword evidence="12" id="KW-0472">Membrane</keyword>
<dbReference type="InterPro" id="IPR003018">
    <property type="entry name" value="GAF"/>
</dbReference>
<protein>
    <recommendedName>
        <fullName evidence="3">histidine kinase</fullName>
        <ecNumber evidence="3">2.7.13.3</ecNumber>
    </recommendedName>
</protein>
<keyword evidence="16" id="KW-1185">Reference proteome</keyword>
<evidence type="ECO:0000256" key="6">
    <source>
        <dbReference type="ARBA" id="ARBA00022692"/>
    </source>
</evidence>